<keyword evidence="2" id="KW-1185">Reference proteome</keyword>
<dbReference type="EMBL" id="JACHKA010000001">
    <property type="protein sequence ID" value="MBB5987284.1"/>
    <property type="molecule type" value="Genomic_DNA"/>
</dbReference>
<sequence>MMSDASSALPTVVILHGFGGIGLMNRPLAIMLRRAGYRPVEITYDSWGTPLDRICERLLPRIAACGGGEAPLHIVAHSMGGLVARALITRERPAHLGSVVMLGTPNGGSEIADFLHQRPWLRPILGKAAEALVTQRDAATDALLGRVDYPVGIIAGNRPIMPIAAARLVPLPSDGKVSVLSTRLQDAADHIVLPLPHSLLPYHPSAHLQIRHFLATGRFFRDDAHPIEERLANEICS</sequence>
<comment type="caution">
    <text evidence="1">The sequence shown here is derived from an EMBL/GenBank/DDBJ whole genome shotgun (WGS) entry which is preliminary data.</text>
</comment>
<dbReference type="SUPFAM" id="SSF53474">
    <property type="entry name" value="alpha/beta-Hydrolases"/>
    <property type="match status" value="1"/>
</dbReference>
<accession>A0ABR6NJ36</accession>
<dbReference type="PANTHER" id="PTHR37946">
    <property type="entry name" value="SLL1969 PROTEIN"/>
    <property type="match status" value="1"/>
</dbReference>
<evidence type="ECO:0000313" key="2">
    <source>
        <dbReference type="Proteomes" id="UP001138540"/>
    </source>
</evidence>
<dbReference type="PANTHER" id="PTHR37946:SF1">
    <property type="entry name" value="SLL1969 PROTEIN"/>
    <property type="match status" value="1"/>
</dbReference>
<proteinExistence type="predicted"/>
<dbReference type="Proteomes" id="UP001138540">
    <property type="component" value="Unassembled WGS sequence"/>
</dbReference>
<gene>
    <name evidence="1" type="ORF">HNP60_003258</name>
</gene>
<dbReference type="Gene3D" id="3.40.50.1820">
    <property type="entry name" value="alpha/beta hydrolase"/>
    <property type="match status" value="1"/>
</dbReference>
<organism evidence="1 2">
    <name type="scientific">Sphingobium lignivorans</name>
    <dbReference type="NCBI Taxonomy" id="2735886"/>
    <lineage>
        <taxon>Bacteria</taxon>
        <taxon>Pseudomonadati</taxon>
        <taxon>Pseudomonadota</taxon>
        <taxon>Alphaproteobacteria</taxon>
        <taxon>Sphingomonadales</taxon>
        <taxon>Sphingomonadaceae</taxon>
        <taxon>Sphingobium</taxon>
    </lineage>
</organism>
<dbReference type="InterPro" id="IPR029058">
    <property type="entry name" value="AB_hydrolase_fold"/>
</dbReference>
<protein>
    <submittedName>
        <fullName evidence="1">Pimeloyl-ACP methyl ester carboxylesterase</fullName>
    </submittedName>
</protein>
<name>A0ABR6NJ36_9SPHN</name>
<reference evidence="1 2" key="1">
    <citation type="submission" date="2020-08" db="EMBL/GenBank/DDBJ databases">
        <title>Exploring microbial biodiversity for novel pathways involved in the catabolism of aromatic compounds derived from lignin.</title>
        <authorList>
            <person name="Elkins J."/>
        </authorList>
    </citation>
    <scope>NUCLEOTIDE SEQUENCE [LARGE SCALE GENOMIC DNA]</scope>
    <source>
        <strain evidence="1 2">B1D3A</strain>
    </source>
</reference>
<evidence type="ECO:0000313" key="1">
    <source>
        <dbReference type="EMBL" id="MBB5987284.1"/>
    </source>
</evidence>